<evidence type="ECO:0000259" key="2">
    <source>
        <dbReference type="PROSITE" id="PS51880"/>
    </source>
</evidence>
<dbReference type="GO" id="GO:0016301">
    <property type="term" value="F:kinase activity"/>
    <property type="evidence" value="ECO:0007669"/>
    <property type="project" value="UniProtKB-KW"/>
</dbReference>
<dbReference type="PANTHER" id="PTHR21262:SF31">
    <property type="entry name" value="GTP PYROPHOSPHOKINASE"/>
    <property type="match status" value="1"/>
</dbReference>
<comment type="similarity">
    <text evidence="1">Belongs to the relA/spoT family.</text>
</comment>
<dbReference type="Pfam" id="PF19296">
    <property type="entry name" value="RelA_AH_RIS"/>
    <property type="match status" value="1"/>
</dbReference>
<dbReference type="SUPFAM" id="SSF109604">
    <property type="entry name" value="HD-domain/PDEase-like"/>
    <property type="match status" value="1"/>
</dbReference>
<dbReference type="InterPro" id="IPR012675">
    <property type="entry name" value="Beta-grasp_dom_sf"/>
</dbReference>
<dbReference type="EMBL" id="QLLK01000005">
    <property type="protein sequence ID" value="RAI90254.1"/>
    <property type="molecule type" value="Genomic_DNA"/>
</dbReference>
<reference evidence="3 4" key="1">
    <citation type="submission" date="2018-06" db="EMBL/GenBank/DDBJ databases">
        <title>Genomic Encyclopedia of Archaeal and Bacterial Type Strains, Phase II (KMG-II): from individual species to whole genera.</title>
        <authorList>
            <person name="Goeker M."/>
        </authorList>
    </citation>
    <scope>NUCLEOTIDE SEQUENCE [LARGE SCALE GENOMIC DNA]</scope>
    <source>
        <strain evidence="3 4">DSM 23446</strain>
    </source>
</reference>
<comment type="caution">
    <text evidence="3">The sequence shown here is derived from an EMBL/GenBank/DDBJ whole genome shotgun (WGS) entry which is preliminary data.</text>
</comment>
<name>A0A327PG71_9BACT</name>
<dbReference type="SUPFAM" id="SSF81271">
    <property type="entry name" value="TGS-like"/>
    <property type="match status" value="1"/>
</dbReference>
<dbReference type="InterPro" id="IPR045865">
    <property type="entry name" value="ACT-like_dom_sf"/>
</dbReference>
<dbReference type="Pfam" id="PF13291">
    <property type="entry name" value="ACT_4"/>
    <property type="match status" value="1"/>
</dbReference>
<dbReference type="InterPro" id="IPR004811">
    <property type="entry name" value="RelA/Spo_fam"/>
</dbReference>
<dbReference type="Pfam" id="PF04607">
    <property type="entry name" value="RelA_SpoT"/>
    <property type="match status" value="1"/>
</dbReference>
<dbReference type="Gene3D" id="3.30.70.260">
    <property type="match status" value="1"/>
</dbReference>
<dbReference type="AlphaFoldDB" id="A0A327PG71"/>
<dbReference type="InterPro" id="IPR003607">
    <property type="entry name" value="HD/PDEase_dom"/>
</dbReference>
<sequence length="754" mass="86382">MIQNESLHIFVLNSSCMIEVDIEEERKEILKRYRRLLRQAKPILKPGDAKLIKRAFNVSLEAHKDMRRKSGEPYIYHPLEVALVCVEEIGLGTTSIVSALLHDVVEDTDWELEDIEREFGYKVMTIIDGLTKIAGVFEYGSSQQAENFRKMLLTLSDDVRVILIKLADRLNNMRTLASMPRHKQLKIASETMYLYAPLAHRLGLYSIKSELEDLYLKYTDTATYKDIVFKINESKSYRNKFIRSFILPIEEELNRTGLDFTIKGRPKSVFSIYNKMKKQGIPFEEVYDLFAIRIILDSDLESEKADCWQVYSIVTDFYRPNPDRLRDWISTPRSNGYESLHTTVMSGTGQWVEVQIRTERMDEIAERGYAAHWKYKDKENSKGPSGLDDWITQVRGLLESNDGNAIEFMDDFRGNLFHDEVFVFTPKGDLKVLPFGSTALDFAFEIHTEVGAKCIGAKVNQRLVPISHKLKNGDQVEILTSNKQKPTEDWLNNVVTTRAKAKIKDALREDKKSAILDGKEIVQRKMKQMKMEFNSESVEKLRAYFELKTANEFYFRVGIGAIDPTSIKSFKDFKATQKLQNKSTQEKVRDESTFTKEIKSLKGPDHDQLLIGEDMDVVDYILAKCCNPIPGDDVFGFVTVNEGIKIHRTSCPNALELLSNHGNRVIKARWTSQKEIAFLAGLRILGTDRVGLINDVTKVISNELKVNMRSITVDSDAGIFEGTIKLYVHSTEHLDKLIENLVEVDGILKVSRFD</sequence>
<dbReference type="FunFam" id="1.10.3210.10:FF:000001">
    <property type="entry name" value="GTP pyrophosphokinase RelA"/>
    <property type="match status" value="1"/>
</dbReference>
<dbReference type="InterPro" id="IPR043519">
    <property type="entry name" value="NT_sf"/>
</dbReference>
<dbReference type="NCBIfam" id="TIGR00691">
    <property type="entry name" value="spoT_relA"/>
    <property type="match status" value="1"/>
</dbReference>
<dbReference type="InterPro" id="IPR033655">
    <property type="entry name" value="TGS_RelA/SpoT"/>
</dbReference>
<keyword evidence="3" id="KW-0418">Kinase</keyword>
<dbReference type="InterPro" id="IPR012676">
    <property type="entry name" value="TGS-like"/>
</dbReference>
<dbReference type="SMART" id="SM00954">
    <property type="entry name" value="RelA_SpoT"/>
    <property type="match status" value="1"/>
</dbReference>
<protein>
    <submittedName>
        <fullName evidence="3">GTP pyrophosphokinase</fullName>
    </submittedName>
</protein>
<dbReference type="InterPro" id="IPR045600">
    <property type="entry name" value="RelA/SpoT_AH_RIS"/>
</dbReference>
<dbReference type="SMART" id="SM00471">
    <property type="entry name" value="HDc"/>
    <property type="match status" value="1"/>
</dbReference>
<dbReference type="CDD" id="cd01668">
    <property type="entry name" value="TGS_RSH"/>
    <property type="match status" value="1"/>
</dbReference>
<gene>
    <name evidence="3" type="ORF">LV83_02267</name>
</gene>
<keyword evidence="3" id="KW-0808">Transferase</keyword>
<dbReference type="FunFam" id="3.10.20.30:FF:000002">
    <property type="entry name" value="GTP pyrophosphokinase (RelA/SpoT)"/>
    <property type="match status" value="1"/>
</dbReference>
<comment type="function">
    <text evidence="1">In eubacteria ppGpp (guanosine 3'-diphosphate 5'-diphosphate) is a mediator of the stringent response that coordinates a variety of cellular activities in response to changes in nutritional abundance.</text>
</comment>
<evidence type="ECO:0000313" key="4">
    <source>
        <dbReference type="Proteomes" id="UP000249610"/>
    </source>
</evidence>
<dbReference type="Pfam" id="PF02824">
    <property type="entry name" value="TGS"/>
    <property type="match status" value="1"/>
</dbReference>
<dbReference type="Gene3D" id="3.30.460.10">
    <property type="entry name" value="Beta Polymerase, domain 2"/>
    <property type="match status" value="1"/>
</dbReference>
<dbReference type="CDD" id="cd04876">
    <property type="entry name" value="ACT_RelA-SpoT"/>
    <property type="match status" value="1"/>
</dbReference>
<dbReference type="PANTHER" id="PTHR21262">
    <property type="entry name" value="GUANOSINE-3',5'-BIS DIPHOSPHATE 3'-PYROPHOSPHOHYDROLASE"/>
    <property type="match status" value="1"/>
</dbReference>
<dbReference type="InterPro" id="IPR002912">
    <property type="entry name" value="ACT_dom"/>
</dbReference>
<feature type="domain" description="TGS" evidence="2">
    <location>
        <begin position="419"/>
        <end position="480"/>
    </location>
</feature>
<dbReference type="InterPro" id="IPR004095">
    <property type="entry name" value="TGS"/>
</dbReference>
<dbReference type="Proteomes" id="UP000249610">
    <property type="component" value="Unassembled WGS sequence"/>
</dbReference>
<dbReference type="SUPFAM" id="SSF81301">
    <property type="entry name" value="Nucleotidyltransferase"/>
    <property type="match status" value="1"/>
</dbReference>
<accession>A0A327PG71</accession>
<dbReference type="SUPFAM" id="SSF55021">
    <property type="entry name" value="ACT-like"/>
    <property type="match status" value="1"/>
</dbReference>
<dbReference type="CDD" id="cd05399">
    <property type="entry name" value="NT_Rel-Spo_like"/>
    <property type="match status" value="1"/>
</dbReference>
<keyword evidence="4" id="KW-1185">Reference proteome</keyword>
<dbReference type="GO" id="GO:0005886">
    <property type="term" value="C:plasma membrane"/>
    <property type="evidence" value="ECO:0007669"/>
    <property type="project" value="TreeGrafter"/>
</dbReference>
<dbReference type="Gene3D" id="1.10.3210.10">
    <property type="entry name" value="Hypothetical protein af1432"/>
    <property type="match status" value="1"/>
</dbReference>
<dbReference type="InterPro" id="IPR007685">
    <property type="entry name" value="RelA_SpoT"/>
</dbReference>
<dbReference type="Pfam" id="PF13328">
    <property type="entry name" value="HD_4"/>
    <property type="match status" value="1"/>
</dbReference>
<dbReference type="GO" id="GO:0015969">
    <property type="term" value="P:guanosine tetraphosphate metabolic process"/>
    <property type="evidence" value="ECO:0007669"/>
    <property type="project" value="InterPro"/>
</dbReference>
<dbReference type="PROSITE" id="PS51880">
    <property type="entry name" value="TGS"/>
    <property type="match status" value="1"/>
</dbReference>
<evidence type="ECO:0000313" key="3">
    <source>
        <dbReference type="EMBL" id="RAI90254.1"/>
    </source>
</evidence>
<proteinExistence type="inferred from homology"/>
<dbReference type="CDD" id="cd00077">
    <property type="entry name" value="HDc"/>
    <property type="match status" value="1"/>
</dbReference>
<organism evidence="3 4">
    <name type="scientific">Algoriphagus yeomjeoni</name>
    <dbReference type="NCBI Taxonomy" id="291403"/>
    <lineage>
        <taxon>Bacteria</taxon>
        <taxon>Pseudomonadati</taxon>
        <taxon>Bacteroidota</taxon>
        <taxon>Cytophagia</taxon>
        <taxon>Cytophagales</taxon>
        <taxon>Cyclobacteriaceae</taxon>
        <taxon>Algoriphagus</taxon>
    </lineage>
</organism>
<dbReference type="Gene3D" id="3.10.20.30">
    <property type="match status" value="1"/>
</dbReference>
<evidence type="ECO:0000256" key="1">
    <source>
        <dbReference type="RuleBase" id="RU003847"/>
    </source>
</evidence>